<organism evidence="2 3">
    <name type="scientific">Bathycoccus prasinos</name>
    <dbReference type="NCBI Taxonomy" id="41875"/>
    <lineage>
        <taxon>Eukaryota</taxon>
        <taxon>Viridiplantae</taxon>
        <taxon>Chlorophyta</taxon>
        <taxon>Mamiellophyceae</taxon>
        <taxon>Mamiellales</taxon>
        <taxon>Bathycoccaceae</taxon>
        <taxon>Bathycoccus</taxon>
    </lineage>
</organism>
<sequence>MASSTSSSSPSFFFPSSLSSSLRRFNAVRNNDKNRRRRWAMRFASNEKTRSVYCNDKRRDKNDTNTNDKNKNKKKNENKNKKNTEHNKRNRRDFVSFSSLAILTTSLSCSGTFAEKAEAAREPFCGYYADVDSPVSQAAYQSTFSEGYVNNLQTFVRQVGKFKKGNKTCLPVLVLHDQRLDMKYLEAIEILAFTPDDFRREIFFYDQLNRGKSKHKLDSNANLDDFLLEELAGVRRECGLADEGIHIIAHGTGCELALKHALQSKNLVHSLTLIGCGSSSERNKKDFESLQFPTADARNTATDDFYERYWTNRGKSGTCFSNATSALKYVSSLENDWDVKKLLASVKNEIPDTLRGIRVVRGINDVISEGNANELVSSLNEAKFENKSKVRNSLCSFDNNIEAAASCVHLDRAEYFLDTTSTYILKIEEELVA</sequence>
<dbReference type="Proteomes" id="UP000198341">
    <property type="component" value="Chromosome 12"/>
</dbReference>
<dbReference type="GeneID" id="19012494"/>
<evidence type="ECO:0000313" key="2">
    <source>
        <dbReference type="EMBL" id="CCO19084.1"/>
    </source>
</evidence>
<gene>
    <name evidence="2" type="ordered locus">Bathy12g03780</name>
</gene>
<evidence type="ECO:0000256" key="1">
    <source>
        <dbReference type="SAM" id="MobiDB-lite"/>
    </source>
</evidence>
<dbReference type="SUPFAM" id="SSF53474">
    <property type="entry name" value="alpha/beta-Hydrolases"/>
    <property type="match status" value="1"/>
</dbReference>
<dbReference type="Gene3D" id="3.40.50.1820">
    <property type="entry name" value="alpha/beta hydrolase"/>
    <property type="match status" value="1"/>
</dbReference>
<dbReference type="RefSeq" id="XP_007509969.1">
    <property type="nucleotide sequence ID" value="XM_007509907.1"/>
</dbReference>
<name>K8EM81_9CHLO</name>
<dbReference type="STRING" id="41875.K8EM81"/>
<protein>
    <recommendedName>
        <fullName evidence="4">AB hydrolase-1 domain-containing protein</fullName>
    </recommendedName>
</protein>
<proteinExistence type="predicted"/>
<dbReference type="InterPro" id="IPR029058">
    <property type="entry name" value="AB_hydrolase_fold"/>
</dbReference>
<evidence type="ECO:0008006" key="4">
    <source>
        <dbReference type="Google" id="ProtNLM"/>
    </source>
</evidence>
<keyword evidence="3" id="KW-1185">Reference proteome</keyword>
<feature type="region of interest" description="Disordered" evidence="1">
    <location>
        <begin position="50"/>
        <end position="90"/>
    </location>
</feature>
<dbReference type="eggNOG" id="ENOG502SG5S">
    <property type="taxonomic scope" value="Eukaryota"/>
</dbReference>
<feature type="compositionally biased region" description="Basic and acidic residues" evidence="1">
    <location>
        <begin position="50"/>
        <end position="87"/>
    </location>
</feature>
<accession>K8EM81</accession>
<dbReference type="EMBL" id="FO082267">
    <property type="protein sequence ID" value="CCO19084.1"/>
    <property type="molecule type" value="Genomic_DNA"/>
</dbReference>
<dbReference type="AlphaFoldDB" id="K8EM81"/>
<reference evidence="2 3" key="1">
    <citation type="submission" date="2011-10" db="EMBL/GenBank/DDBJ databases">
        <authorList>
            <person name="Genoscope - CEA"/>
        </authorList>
    </citation>
    <scope>NUCLEOTIDE SEQUENCE [LARGE SCALE GENOMIC DNA]</scope>
    <source>
        <strain evidence="2 3">RCC 1105</strain>
    </source>
</reference>
<dbReference type="KEGG" id="bpg:Bathy12g03780"/>
<evidence type="ECO:0000313" key="3">
    <source>
        <dbReference type="Proteomes" id="UP000198341"/>
    </source>
</evidence>